<evidence type="ECO:0000313" key="1">
    <source>
        <dbReference type="EMBL" id="TDQ41687.1"/>
    </source>
</evidence>
<dbReference type="InterPro" id="IPR010035">
    <property type="entry name" value="Thi_S"/>
</dbReference>
<dbReference type="RefSeq" id="WP_133579542.1">
    <property type="nucleotide sequence ID" value="NZ_SNYJ01000003.1"/>
</dbReference>
<name>A0A4V3D5W6_9BACI</name>
<dbReference type="SUPFAM" id="SSF54285">
    <property type="entry name" value="MoaD/ThiS"/>
    <property type="match status" value="1"/>
</dbReference>
<protein>
    <submittedName>
        <fullName evidence="1">Sulfur carrier protein</fullName>
    </submittedName>
</protein>
<accession>A0A4V3D5W6</accession>
<reference evidence="1 2" key="1">
    <citation type="submission" date="2019-03" db="EMBL/GenBank/DDBJ databases">
        <title>Genomic Encyclopedia of Type Strains, Phase IV (KMG-IV): sequencing the most valuable type-strain genomes for metagenomic binning, comparative biology and taxonomic classification.</title>
        <authorList>
            <person name="Goeker M."/>
        </authorList>
    </citation>
    <scope>NUCLEOTIDE SEQUENCE [LARGE SCALE GENOMIC DNA]</scope>
    <source>
        <strain evidence="1 2">DSM 28697</strain>
    </source>
</reference>
<dbReference type="Proteomes" id="UP000295632">
    <property type="component" value="Unassembled WGS sequence"/>
</dbReference>
<dbReference type="Gene3D" id="3.10.20.30">
    <property type="match status" value="1"/>
</dbReference>
<dbReference type="InterPro" id="IPR012675">
    <property type="entry name" value="Beta-grasp_dom_sf"/>
</dbReference>
<dbReference type="AlphaFoldDB" id="A0A4V3D5W6"/>
<dbReference type="InterPro" id="IPR016155">
    <property type="entry name" value="Mopterin_synth/thiamin_S_b"/>
</dbReference>
<dbReference type="CDD" id="cd00565">
    <property type="entry name" value="Ubl_ThiS"/>
    <property type="match status" value="1"/>
</dbReference>
<evidence type="ECO:0000313" key="2">
    <source>
        <dbReference type="Proteomes" id="UP000295632"/>
    </source>
</evidence>
<sequence>MTIVLNGKTTEVTQGTLAELLSTYNMTPGLVITEVDGEIISEESRNEITLKDNMNIEIVQFVGGG</sequence>
<dbReference type="InterPro" id="IPR003749">
    <property type="entry name" value="ThiS/MoaD-like"/>
</dbReference>
<dbReference type="Pfam" id="PF02597">
    <property type="entry name" value="ThiS"/>
    <property type="match status" value="1"/>
</dbReference>
<comment type="caution">
    <text evidence="1">The sequence shown here is derived from an EMBL/GenBank/DDBJ whole genome shotgun (WGS) entry which is preliminary data.</text>
</comment>
<dbReference type="OrthoDB" id="9798559at2"/>
<keyword evidence="2" id="KW-1185">Reference proteome</keyword>
<proteinExistence type="predicted"/>
<gene>
    <name evidence="1" type="ORF">EV213_103269</name>
</gene>
<organism evidence="1 2">
    <name type="scientific">Aureibacillus halotolerans</name>
    <dbReference type="NCBI Taxonomy" id="1508390"/>
    <lineage>
        <taxon>Bacteria</taxon>
        <taxon>Bacillati</taxon>
        <taxon>Bacillota</taxon>
        <taxon>Bacilli</taxon>
        <taxon>Bacillales</taxon>
        <taxon>Bacillaceae</taxon>
        <taxon>Aureibacillus</taxon>
    </lineage>
</organism>
<dbReference type="PANTHER" id="PTHR34472">
    <property type="entry name" value="SULFUR CARRIER PROTEIN THIS"/>
    <property type="match status" value="1"/>
</dbReference>
<dbReference type="NCBIfam" id="TIGR01683">
    <property type="entry name" value="thiS"/>
    <property type="match status" value="1"/>
</dbReference>
<dbReference type="EMBL" id="SNYJ01000003">
    <property type="protein sequence ID" value="TDQ41687.1"/>
    <property type="molecule type" value="Genomic_DNA"/>
</dbReference>
<dbReference type="PANTHER" id="PTHR34472:SF1">
    <property type="entry name" value="SULFUR CARRIER PROTEIN THIS"/>
    <property type="match status" value="1"/>
</dbReference>